<feature type="region of interest" description="Disordered" evidence="1">
    <location>
        <begin position="167"/>
        <end position="189"/>
    </location>
</feature>
<feature type="region of interest" description="Disordered" evidence="1">
    <location>
        <begin position="1"/>
        <end position="42"/>
    </location>
</feature>
<keyword evidence="3" id="KW-1185">Reference proteome</keyword>
<feature type="compositionally biased region" description="Polar residues" evidence="1">
    <location>
        <begin position="377"/>
        <end position="386"/>
    </location>
</feature>
<gene>
    <name evidence="2" type="ORF">GSTUAT00007528001</name>
</gene>
<evidence type="ECO:0000256" key="1">
    <source>
        <dbReference type="SAM" id="MobiDB-lite"/>
    </source>
</evidence>
<feature type="region of interest" description="Disordered" evidence="1">
    <location>
        <begin position="230"/>
        <end position="453"/>
    </location>
</feature>
<reference evidence="2" key="1">
    <citation type="submission" date="2015-10" db="EMBL/GenBank/DDBJ databases">
        <authorList>
            <person name="Regsiter A."/>
            <person name="william w."/>
        </authorList>
    </citation>
    <scope>NUCLEOTIDE SEQUENCE</scope>
    <source>
        <strain evidence="2">Montdore</strain>
    </source>
</reference>
<protein>
    <submittedName>
        <fullName evidence="2">Uncharacterized protein</fullName>
    </submittedName>
</protein>
<evidence type="ECO:0000313" key="3">
    <source>
        <dbReference type="Proteomes" id="UP001412239"/>
    </source>
</evidence>
<feature type="compositionally biased region" description="Low complexity" evidence="1">
    <location>
        <begin position="317"/>
        <end position="359"/>
    </location>
</feature>
<dbReference type="EMBL" id="LN891134">
    <property type="protein sequence ID" value="CUS08382.1"/>
    <property type="molecule type" value="Genomic_DNA"/>
</dbReference>
<accession>A0A292PL37</accession>
<sequence length="453" mass="48892">MSYYESQTSWQNQSNRPNWDQRAAGSTPVQAHFPRSHASDPSDLTVRYTASMKPEDPSAFGSQLDEVDRAVDNLVKSGKMFAPQRRDSLPVMGPRGFPVEHDARMVAPMPSRHYSVQEFDVIRSQSAANLQNYYATQRFQPRPTEAEQMVQAKRRLAAQRERDLRNYHQEQQYNRSMSSKSPNLARDPTYKGPLALLAEVSGYGKDRVMSPGAMSEDERRELIARQHRALYTSGHSEGSHSEDGVPLEEGNPPRGTNPNSNGPSAPGSNAGGTRGPSPMSSAFDPFGHQNGKIDSNAPQTSGDQSQTGNAISPPIRSRTNSASSPSSKSASFSLFDNAQAQSSRTSASSPGGSPPRSQRISTTPVTSSGVAPIGTRPGTQNQSGVANNGKRASPPLNSPRYNLQQENDPFNNSVNKERSSPAPSNNSAPNGQGDGLGWSKVWGPGTKGLSVWG</sequence>
<feature type="compositionally biased region" description="Polar residues" evidence="1">
    <location>
        <begin position="399"/>
        <end position="414"/>
    </location>
</feature>
<proteinExistence type="predicted"/>
<feature type="compositionally biased region" description="Polar residues" evidence="1">
    <location>
        <begin position="254"/>
        <end position="267"/>
    </location>
</feature>
<dbReference type="AlphaFoldDB" id="A0A292PL37"/>
<name>A0A292PL37_9PEZI</name>
<feature type="compositionally biased region" description="Polar residues" evidence="1">
    <location>
        <begin position="169"/>
        <end position="182"/>
    </location>
</feature>
<organism evidence="2 3">
    <name type="scientific">Tuber aestivum</name>
    <name type="common">summer truffle</name>
    <dbReference type="NCBI Taxonomy" id="59557"/>
    <lineage>
        <taxon>Eukaryota</taxon>
        <taxon>Fungi</taxon>
        <taxon>Dikarya</taxon>
        <taxon>Ascomycota</taxon>
        <taxon>Pezizomycotina</taxon>
        <taxon>Pezizomycetes</taxon>
        <taxon>Pezizales</taxon>
        <taxon>Tuberaceae</taxon>
        <taxon>Tuber</taxon>
    </lineage>
</organism>
<feature type="compositionally biased region" description="Polar residues" evidence="1">
    <location>
        <begin position="360"/>
        <end position="369"/>
    </location>
</feature>
<feature type="compositionally biased region" description="Low complexity" evidence="1">
    <location>
        <begin position="420"/>
        <end position="430"/>
    </location>
</feature>
<feature type="compositionally biased region" description="Polar residues" evidence="1">
    <location>
        <begin position="1"/>
        <end position="18"/>
    </location>
</feature>
<evidence type="ECO:0000313" key="2">
    <source>
        <dbReference type="EMBL" id="CUS08382.1"/>
    </source>
</evidence>
<dbReference type="Proteomes" id="UP001412239">
    <property type="component" value="Unassembled WGS sequence"/>
</dbReference>
<feature type="compositionally biased region" description="Polar residues" evidence="1">
    <location>
        <begin position="292"/>
        <end position="310"/>
    </location>
</feature>